<dbReference type="PRINTS" id="PR00052">
    <property type="entry name" value="FIBRILLARIN"/>
</dbReference>
<dbReference type="SMART" id="SM01206">
    <property type="entry name" value="Fibrillarin"/>
    <property type="match status" value="1"/>
</dbReference>
<accession>A0AAV0CI32</accession>
<organism evidence="10 11">
    <name type="scientific">Cuscuta epithymum</name>
    <dbReference type="NCBI Taxonomy" id="186058"/>
    <lineage>
        <taxon>Eukaryota</taxon>
        <taxon>Viridiplantae</taxon>
        <taxon>Streptophyta</taxon>
        <taxon>Embryophyta</taxon>
        <taxon>Tracheophyta</taxon>
        <taxon>Spermatophyta</taxon>
        <taxon>Magnoliopsida</taxon>
        <taxon>eudicotyledons</taxon>
        <taxon>Gunneridae</taxon>
        <taxon>Pentapetalae</taxon>
        <taxon>asterids</taxon>
        <taxon>lamiids</taxon>
        <taxon>Solanales</taxon>
        <taxon>Convolvulaceae</taxon>
        <taxon>Cuscuteae</taxon>
        <taxon>Cuscuta</taxon>
        <taxon>Cuscuta subgen. Cuscuta</taxon>
    </lineage>
</organism>
<sequence>MEAAPLQISRMEGQSSGSVEEKTPKGIPGPGDSESMPASKKAKTGMEAGTNSNLAAGSADATNYRKRTIWNPKVVEHLRVCQGVSLLRCEEGGLCTRNMIPGKATYNGYITYVQEEDGTVVEYRPWNTFRSPLAAAIARAPEDIFVAPGFRVLYLGDGEGAIATVSHISDIIGTRGVVYEVESCLQNVAVLVNMAARRANVTPILEDARQPENYQAAILRKVDVVYCDMSYISEDEQVAILSKNVSLYLKDGGFFLLTYEAGDRNSSLYERRKRLHTALDAEKLFVIKDICLEPLILNAGLLFGVYRNASLI</sequence>
<evidence type="ECO:0000313" key="10">
    <source>
        <dbReference type="EMBL" id="CAH9075252.1"/>
    </source>
</evidence>
<dbReference type="PANTHER" id="PTHR10335:SF17">
    <property type="entry name" value="FIBRILLARIN"/>
    <property type="match status" value="1"/>
</dbReference>
<dbReference type="Proteomes" id="UP001152523">
    <property type="component" value="Unassembled WGS sequence"/>
</dbReference>
<comment type="caution">
    <text evidence="10">The sequence shown here is derived from an EMBL/GenBank/DDBJ whole genome shotgun (WGS) entry which is preliminary data.</text>
</comment>
<dbReference type="GO" id="GO:0003723">
    <property type="term" value="F:RNA binding"/>
    <property type="evidence" value="ECO:0007669"/>
    <property type="project" value="UniProtKB-KW"/>
</dbReference>
<feature type="region of interest" description="Disordered" evidence="9">
    <location>
        <begin position="1"/>
        <end position="56"/>
    </location>
</feature>
<dbReference type="AlphaFoldDB" id="A0AAV0CI32"/>
<gene>
    <name evidence="10" type="ORF">CEPIT_LOCUS5290</name>
</gene>
<proteinExistence type="inferred from homology"/>
<protein>
    <recommendedName>
        <fullName evidence="2">rRNA 2'-O-methyltransferase fibrillarin</fullName>
    </recommendedName>
    <alternativeName>
        <fullName evidence="7">Histone-glutamine methyltransferase</fullName>
    </alternativeName>
</protein>
<dbReference type="SUPFAM" id="SSF53335">
    <property type="entry name" value="S-adenosyl-L-methionine-dependent methyltransferases"/>
    <property type="match status" value="1"/>
</dbReference>
<dbReference type="GO" id="GO:0008649">
    <property type="term" value="F:rRNA methyltransferase activity"/>
    <property type="evidence" value="ECO:0007669"/>
    <property type="project" value="TreeGrafter"/>
</dbReference>
<dbReference type="CDD" id="cd02440">
    <property type="entry name" value="AdoMet_MTases"/>
    <property type="match status" value="1"/>
</dbReference>
<name>A0AAV0CI32_9ASTE</name>
<dbReference type="NCBIfam" id="NF003276">
    <property type="entry name" value="PRK04266.1-2"/>
    <property type="match status" value="1"/>
</dbReference>
<evidence type="ECO:0000256" key="6">
    <source>
        <dbReference type="ARBA" id="ARBA00022884"/>
    </source>
</evidence>
<dbReference type="GO" id="GO:0000494">
    <property type="term" value="P:box C/D sno(s)RNA 3'-end processing"/>
    <property type="evidence" value="ECO:0007669"/>
    <property type="project" value="TreeGrafter"/>
</dbReference>
<dbReference type="PANTHER" id="PTHR10335">
    <property type="entry name" value="RRNA 2-O-METHYLTRANSFERASE FIBRILLARIN"/>
    <property type="match status" value="1"/>
</dbReference>
<comment type="similarity">
    <text evidence="1">Belongs to the methyltransferase superfamily. Fibrillarin family.</text>
</comment>
<dbReference type="GO" id="GO:1990259">
    <property type="term" value="F:histone H2AQ104 methyltransferase activity"/>
    <property type="evidence" value="ECO:0007669"/>
    <property type="project" value="TreeGrafter"/>
</dbReference>
<evidence type="ECO:0000256" key="4">
    <source>
        <dbReference type="ARBA" id="ARBA00022603"/>
    </source>
</evidence>
<evidence type="ECO:0000256" key="5">
    <source>
        <dbReference type="ARBA" id="ARBA00022679"/>
    </source>
</evidence>
<dbReference type="InterPro" id="IPR000692">
    <property type="entry name" value="Fibrillarin"/>
</dbReference>
<keyword evidence="11" id="KW-1185">Reference proteome</keyword>
<reference evidence="10" key="1">
    <citation type="submission" date="2022-07" db="EMBL/GenBank/DDBJ databases">
        <authorList>
            <person name="Macas J."/>
            <person name="Novak P."/>
            <person name="Neumann P."/>
        </authorList>
    </citation>
    <scope>NUCLEOTIDE SEQUENCE</scope>
</reference>
<evidence type="ECO:0000256" key="7">
    <source>
        <dbReference type="ARBA" id="ARBA00032245"/>
    </source>
</evidence>
<dbReference type="EMBL" id="CAMAPF010000028">
    <property type="protein sequence ID" value="CAH9075252.1"/>
    <property type="molecule type" value="Genomic_DNA"/>
</dbReference>
<keyword evidence="6" id="KW-0694">RNA-binding</keyword>
<comment type="catalytic activity">
    <reaction evidence="8">
        <text>L-glutaminyl-[histone H2A] + S-adenosyl-L-methionine = N(5)-methyl-L-glutaminyl-[histone H2A] + S-adenosyl-L-homocysteine + H(+)</text>
        <dbReference type="Rhea" id="RHEA:50904"/>
        <dbReference type="Rhea" id="RHEA-COMP:12837"/>
        <dbReference type="Rhea" id="RHEA-COMP:12839"/>
        <dbReference type="ChEBI" id="CHEBI:15378"/>
        <dbReference type="ChEBI" id="CHEBI:30011"/>
        <dbReference type="ChEBI" id="CHEBI:57856"/>
        <dbReference type="ChEBI" id="CHEBI:59789"/>
        <dbReference type="ChEBI" id="CHEBI:61891"/>
    </reaction>
</comment>
<evidence type="ECO:0000256" key="9">
    <source>
        <dbReference type="SAM" id="MobiDB-lite"/>
    </source>
</evidence>
<dbReference type="InterPro" id="IPR029063">
    <property type="entry name" value="SAM-dependent_MTases_sf"/>
</dbReference>
<keyword evidence="5" id="KW-0808">Transferase</keyword>
<evidence type="ECO:0000313" key="11">
    <source>
        <dbReference type="Proteomes" id="UP001152523"/>
    </source>
</evidence>
<evidence type="ECO:0000256" key="2">
    <source>
        <dbReference type="ARBA" id="ARBA00015190"/>
    </source>
</evidence>
<dbReference type="Gene3D" id="3.40.50.150">
    <property type="entry name" value="Vaccinia Virus protein VP39"/>
    <property type="match status" value="1"/>
</dbReference>
<evidence type="ECO:0000256" key="3">
    <source>
        <dbReference type="ARBA" id="ARBA00022552"/>
    </source>
</evidence>
<keyword evidence="3" id="KW-0698">rRNA processing</keyword>
<dbReference type="Pfam" id="PF01269">
    <property type="entry name" value="Fibrillarin"/>
    <property type="match status" value="1"/>
</dbReference>
<evidence type="ECO:0000256" key="8">
    <source>
        <dbReference type="ARBA" id="ARBA00047568"/>
    </source>
</evidence>
<dbReference type="Gene3D" id="3.30.200.20">
    <property type="entry name" value="Phosphorylase Kinase, domain 1"/>
    <property type="match status" value="1"/>
</dbReference>
<keyword evidence="4" id="KW-0489">Methyltransferase</keyword>
<evidence type="ECO:0000256" key="1">
    <source>
        <dbReference type="ARBA" id="ARBA00010632"/>
    </source>
</evidence>